<feature type="transmembrane region" description="Helical" evidence="1">
    <location>
        <begin position="159"/>
        <end position="180"/>
    </location>
</feature>
<feature type="transmembrane region" description="Helical" evidence="1">
    <location>
        <begin position="116"/>
        <end position="139"/>
    </location>
</feature>
<protein>
    <submittedName>
        <fullName evidence="3">Integral membrane protein</fullName>
    </submittedName>
</protein>
<dbReference type="PANTHER" id="PTHR37013:SF4">
    <property type="entry name" value="INTEGRAL MEMBRANE PROTEIN"/>
    <property type="match status" value="1"/>
</dbReference>
<proteinExistence type="predicted"/>
<dbReference type="GeneID" id="31011331"/>
<dbReference type="EMBL" id="MNUE01000014">
    <property type="protein sequence ID" value="OJD35958.1"/>
    <property type="molecule type" value="Genomic_DNA"/>
</dbReference>
<gene>
    <name evidence="3" type="ORF">BKCO1_14000159</name>
</gene>
<feature type="domain" description="DUF7703" evidence="2">
    <location>
        <begin position="7"/>
        <end position="256"/>
    </location>
</feature>
<sequence>MASDGVTGAANVSMPILMTMAGFLAISFYNVVELFVIIFTTFKQRHGLYFWSFIVATAGIAPHALGFVLKFFGVVPDSLWWLPVALVAVGFPAMVTGQSAVLYSRLHLVMHDERKLRCVLALVVFDGVVMSAPLIALAFGANSPHPAPFLRAFTAWDKVQIAVFAAQEIAISVLYIHATAQLLRPQEAGPDSASGRALRRILVHLVVVNAVVLAFDVTLLGVQYSNQYEIQTTYKGAVYSIKLKLEFSVLNNLIGVIKDKDLSFGGRGSSSLAAPSRNRFDTFTFNNRRSRGSSAEEGVFSRIGDGDGAKGGGGRGVTRDSLVIESVKYVGDDATSERLRTGSTATAATAATGRLGGGGNGTSIGIAFQPTQPLRSPEAEVELVTLESGRIVPRSSIPIS</sequence>
<evidence type="ECO:0000259" key="2">
    <source>
        <dbReference type="Pfam" id="PF24802"/>
    </source>
</evidence>
<dbReference type="PANTHER" id="PTHR37013">
    <property type="entry name" value="INTEGRAL MEMBRANE PROTEIN (AFU_ORTHOLOGUE AFUA_1G05950)-RELATED"/>
    <property type="match status" value="1"/>
</dbReference>
<keyword evidence="1" id="KW-0472">Membrane</keyword>
<dbReference type="InterPro" id="IPR056120">
    <property type="entry name" value="DUF7703"/>
</dbReference>
<keyword evidence="4" id="KW-1185">Reference proteome</keyword>
<dbReference type="Pfam" id="PF24802">
    <property type="entry name" value="DUF7703"/>
    <property type="match status" value="1"/>
</dbReference>
<name>A0A1J9R3E9_9PEZI</name>
<dbReference type="OrthoDB" id="405906at2759"/>
<organism evidence="3 4">
    <name type="scientific">Diplodia corticola</name>
    <dbReference type="NCBI Taxonomy" id="236234"/>
    <lineage>
        <taxon>Eukaryota</taxon>
        <taxon>Fungi</taxon>
        <taxon>Dikarya</taxon>
        <taxon>Ascomycota</taxon>
        <taxon>Pezizomycotina</taxon>
        <taxon>Dothideomycetes</taxon>
        <taxon>Dothideomycetes incertae sedis</taxon>
        <taxon>Botryosphaeriales</taxon>
        <taxon>Botryosphaeriaceae</taxon>
        <taxon>Diplodia</taxon>
    </lineage>
</organism>
<feature type="transmembrane region" description="Helical" evidence="1">
    <location>
        <begin position="201"/>
        <end position="222"/>
    </location>
</feature>
<dbReference type="RefSeq" id="XP_020132218.1">
    <property type="nucleotide sequence ID" value="XM_020271072.1"/>
</dbReference>
<feature type="transmembrane region" description="Helical" evidence="1">
    <location>
        <begin position="80"/>
        <end position="104"/>
    </location>
</feature>
<keyword evidence="1" id="KW-1133">Transmembrane helix</keyword>
<reference evidence="3 4" key="1">
    <citation type="submission" date="2016-10" db="EMBL/GenBank/DDBJ databases">
        <title>Proteomics and genomics reveal pathogen-plant mechanisms compatible with a hemibiotrophic lifestyle of Diplodia corticola.</title>
        <authorList>
            <person name="Fernandes I."/>
            <person name="De Jonge R."/>
            <person name="Van De Peer Y."/>
            <person name="Devreese B."/>
            <person name="Alves A."/>
            <person name="Esteves A.C."/>
        </authorList>
    </citation>
    <scope>NUCLEOTIDE SEQUENCE [LARGE SCALE GENOMIC DNA]</scope>
    <source>
        <strain evidence="3 4">CBS 112549</strain>
    </source>
</reference>
<evidence type="ECO:0000256" key="1">
    <source>
        <dbReference type="SAM" id="Phobius"/>
    </source>
</evidence>
<evidence type="ECO:0000313" key="4">
    <source>
        <dbReference type="Proteomes" id="UP000183809"/>
    </source>
</evidence>
<dbReference type="AlphaFoldDB" id="A0A1J9R3E9"/>
<feature type="transmembrane region" description="Helical" evidence="1">
    <location>
        <begin position="12"/>
        <end position="36"/>
    </location>
</feature>
<feature type="transmembrane region" description="Helical" evidence="1">
    <location>
        <begin position="48"/>
        <end position="68"/>
    </location>
</feature>
<keyword evidence="1" id="KW-0812">Transmembrane</keyword>
<comment type="caution">
    <text evidence="3">The sequence shown here is derived from an EMBL/GenBank/DDBJ whole genome shotgun (WGS) entry which is preliminary data.</text>
</comment>
<accession>A0A1J9R3E9</accession>
<dbReference type="Proteomes" id="UP000183809">
    <property type="component" value="Unassembled WGS sequence"/>
</dbReference>
<evidence type="ECO:0000313" key="3">
    <source>
        <dbReference type="EMBL" id="OJD35958.1"/>
    </source>
</evidence>